<evidence type="ECO:0000256" key="1">
    <source>
        <dbReference type="SAM" id="Coils"/>
    </source>
</evidence>
<sequence>MNNIAPPRGTPEELQAWNNMMDTMVTFIKASTTLMNTITSKMMLTQAAARSVEQSQECEESCEACRPTPPKPICGVCPENAKKQEKSPSKVSFQEPAAAEEPKPEGEATEEGAKPDAPAEENAEKTDDADAEKKPDEEASPPKKSSSNVAAEASTDAKKCICSTVRAKRLEEKEKAEDEQLNEPKDEIIKTCCCGPTDGNTDAEMREMIEKLAKAQAEITELQSQMARLQRLSSTKRFGPHGGPNTATLYKEIMRNNEPCPASPSARLQNQVARPRPYQQDYSSKYNNSTMALAIGPGSAKPISGNYRGQGPLSSNFPCKSTCNAQNMQQSMVP</sequence>
<feature type="region of interest" description="Disordered" evidence="2">
    <location>
        <begin position="80"/>
        <end position="151"/>
    </location>
</feature>
<name>A0A834M9M4_RHYFE</name>
<dbReference type="OrthoDB" id="6783597at2759"/>
<gene>
    <name evidence="3" type="ORF">GWI33_009646</name>
</gene>
<proteinExistence type="predicted"/>
<organism evidence="3 4">
    <name type="scientific">Rhynchophorus ferrugineus</name>
    <name type="common">Red palm weevil</name>
    <name type="synonym">Curculio ferrugineus</name>
    <dbReference type="NCBI Taxonomy" id="354439"/>
    <lineage>
        <taxon>Eukaryota</taxon>
        <taxon>Metazoa</taxon>
        <taxon>Ecdysozoa</taxon>
        <taxon>Arthropoda</taxon>
        <taxon>Hexapoda</taxon>
        <taxon>Insecta</taxon>
        <taxon>Pterygota</taxon>
        <taxon>Neoptera</taxon>
        <taxon>Endopterygota</taxon>
        <taxon>Coleoptera</taxon>
        <taxon>Polyphaga</taxon>
        <taxon>Cucujiformia</taxon>
        <taxon>Curculionidae</taxon>
        <taxon>Dryophthorinae</taxon>
        <taxon>Rhynchophorus</taxon>
    </lineage>
</organism>
<keyword evidence="1" id="KW-0175">Coiled coil</keyword>
<evidence type="ECO:0000313" key="4">
    <source>
        <dbReference type="Proteomes" id="UP000625711"/>
    </source>
</evidence>
<accession>A0A834M9M4</accession>
<feature type="coiled-coil region" evidence="1">
    <location>
        <begin position="205"/>
        <end position="232"/>
    </location>
</feature>
<feature type="compositionally biased region" description="Basic and acidic residues" evidence="2">
    <location>
        <begin position="100"/>
        <end position="114"/>
    </location>
</feature>
<comment type="caution">
    <text evidence="3">The sequence shown here is derived from an EMBL/GenBank/DDBJ whole genome shotgun (WGS) entry which is preliminary data.</text>
</comment>
<evidence type="ECO:0000313" key="3">
    <source>
        <dbReference type="EMBL" id="KAF7276926.1"/>
    </source>
</evidence>
<protein>
    <submittedName>
        <fullName evidence="3">Uncharacterized protein</fullName>
    </submittedName>
</protein>
<dbReference type="EMBL" id="JAACXV010005008">
    <property type="protein sequence ID" value="KAF7276926.1"/>
    <property type="molecule type" value="Genomic_DNA"/>
</dbReference>
<feature type="region of interest" description="Disordered" evidence="2">
    <location>
        <begin position="257"/>
        <end position="283"/>
    </location>
</feature>
<evidence type="ECO:0000256" key="2">
    <source>
        <dbReference type="SAM" id="MobiDB-lite"/>
    </source>
</evidence>
<feature type="compositionally biased region" description="Basic and acidic residues" evidence="2">
    <location>
        <begin position="122"/>
        <end position="141"/>
    </location>
</feature>
<dbReference type="Proteomes" id="UP000625711">
    <property type="component" value="Unassembled WGS sequence"/>
</dbReference>
<keyword evidence="4" id="KW-1185">Reference proteome</keyword>
<dbReference type="AlphaFoldDB" id="A0A834M9M4"/>
<feature type="non-terminal residue" evidence="3">
    <location>
        <position position="1"/>
    </location>
</feature>
<reference evidence="3" key="1">
    <citation type="submission" date="2020-08" db="EMBL/GenBank/DDBJ databases">
        <title>Genome sequencing and assembly of the red palm weevil Rhynchophorus ferrugineus.</title>
        <authorList>
            <person name="Dias G.B."/>
            <person name="Bergman C.M."/>
            <person name="Manee M."/>
        </authorList>
    </citation>
    <scope>NUCLEOTIDE SEQUENCE</scope>
    <source>
        <strain evidence="3">AA-2017</strain>
        <tissue evidence="3">Whole larva</tissue>
    </source>
</reference>